<keyword evidence="4" id="KW-1185">Reference proteome</keyword>
<evidence type="ECO:0000313" key="3">
    <source>
        <dbReference type="EMBL" id="MBY8823557.1"/>
    </source>
</evidence>
<feature type="domain" description="Tyr recombinase" evidence="2">
    <location>
        <begin position="228"/>
        <end position="421"/>
    </location>
</feature>
<keyword evidence="1" id="KW-0233">DNA recombination</keyword>
<dbReference type="Pfam" id="PF00589">
    <property type="entry name" value="Phage_integrase"/>
    <property type="match status" value="1"/>
</dbReference>
<proteinExistence type="predicted"/>
<gene>
    <name evidence="3" type="ORF">K7G82_14730</name>
</gene>
<reference evidence="3 4" key="1">
    <citation type="submission" date="2021-08" db="EMBL/GenBank/DDBJ databases">
        <authorList>
            <person name="Tuo L."/>
        </authorList>
    </citation>
    <scope>NUCLEOTIDE SEQUENCE [LARGE SCALE GENOMIC DNA]</scope>
    <source>
        <strain evidence="3 4">JCM 31229</strain>
    </source>
</reference>
<dbReference type="Proteomes" id="UP000706039">
    <property type="component" value="Unassembled WGS sequence"/>
</dbReference>
<dbReference type="RefSeq" id="WP_222990657.1">
    <property type="nucleotide sequence ID" value="NZ_JAINVV010000006.1"/>
</dbReference>
<evidence type="ECO:0000313" key="4">
    <source>
        <dbReference type="Proteomes" id="UP000706039"/>
    </source>
</evidence>
<evidence type="ECO:0000256" key="1">
    <source>
        <dbReference type="ARBA" id="ARBA00023172"/>
    </source>
</evidence>
<dbReference type="EMBL" id="JAINVV010000006">
    <property type="protein sequence ID" value="MBY8823557.1"/>
    <property type="molecule type" value="Genomic_DNA"/>
</dbReference>
<dbReference type="Gene3D" id="1.10.443.10">
    <property type="entry name" value="Intergrase catalytic core"/>
    <property type="match status" value="1"/>
</dbReference>
<protein>
    <submittedName>
        <fullName evidence="3">Tyrosine-type recombinase/integrase</fullName>
    </submittedName>
</protein>
<comment type="caution">
    <text evidence="3">The sequence shown here is derived from an EMBL/GenBank/DDBJ whole genome shotgun (WGS) entry which is preliminary data.</text>
</comment>
<dbReference type="InterPro" id="IPR013762">
    <property type="entry name" value="Integrase-like_cat_sf"/>
</dbReference>
<accession>A0ABS7PQE9</accession>
<organism evidence="3 4">
    <name type="scientific">Sphingomonas colocasiae</name>
    <dbReference type="NCBI Taxonomy" id="1848973"/>
    <lineage>
        <taxon>Bacteria</taxon>
        <taxon>Pseudomonadati</taxon>
        <taxon>Pseudomonadota</taxon>
        <taxon>Alphaproteobacteria</taxon>
        <taxon>Sphingomonadales</taxon>
        <taxon>Sphingomonadaceae</taxon>
        <taxon>Sphingomonas</taxon>
    </lineage>
</organism>
<sequence>MAKTVADLPLQTRASRLRLKPRAKPYWRAITEGFHLGYYRGRRKAAWVARLRCPDKEDSYWTERLGQTDDILPADSDHVLSYPQALDKAIRWKAIKLEQASPQAELDPEITVEQVVKVYIGKRDARRSLQAGRTVRSDAHYKLKAHVLADRRIAGMTLARLTEADLIAWQGRLVRLAPSSRQRVVNEFKAALNEGYLTHRRALPADVPVAIRYGLQVETGGVVISRARENQILPDDEIRRIVAESLGLDEDFGRLVLLLAATGARFAQLRRMTVGDVQSGQSRLLIPQSFKGKRKTVEYIRVAVGADVISALAPVVNDRPASAPLLERWRMHQVSAMHWVRDSRGAWTTASEMTRLWAKVIDATGLPTATIPYALRHSSIVRGLRSGLPIRLVAALHDTSVAMIERHYSRWITEGLEEMVARAVVPMIGGARADNTPPVERVPDRILV</sequence>
<name>A0ABS7PQE9_9SPHN</name>
<dbReference type="PROSITE" id="PS51898">
    <property type="entry name" value="TYR_RECOMBINASE"/>
    <property type="match status" value="1"/>
</dbReference>
<evidence type="ECO:0000259" key="2">
    <source>
        <dbReference type="PROSITE" id="PS51898"/>
    </source>
</evidence>
<dbReference type="SUPFAM" id="SSF56349">
    <property type="entry name" value="DNA breaking-rejoining enzymes"/>
    <property type="match status" value="1"/>
</dbReference>
<dbReference type="InterPro" id="IPR011010">
    <property type="entry name" value="DNA_brk_join_enz"/>
</dbReference>
<dbReference type="InterPro" id="IPR002104">
    <property type="entry name" value="Integrase_catalytic"/>
</dbReference>